<evidence type="ECO:0000313" key="2">
    <source>
        <dbReference type="EMBL" id="MDX6848015.1"/>
    </source>
</evidence>
<feature type="domain" description="Integrase catalytic" evidence="1">
    <location>
        <begin position="144"/>
        <end position="299"/>
    </location>
</feature>
<sequence length="299" mass="34518">MSRKTANKASRLSIFGCSLFFGLDQRFSLIREQQESQPVSRLCRVLDVNRSSYRYWCDRPEKVSPHRLKLIAELKRWFGLSMNSAGQRTLVSLLATSGFNVSRWLVKKLMRQEGLVSRQLPQHKYAKSEKEHLCIPNVLGRNFKPNKPNQAWSGDVTYVWTRSGWMYLAVVIDLFGRRVVGFAASKSPDSELTKKALRMAYESRGKPKGLLFHSDQGCHYTSKSYRQMLWRLGIRQSLSRRGNCWDTAPTERFFRSFKSEWMPKSGYDSFAEGAVQYRSIKTAITIAIARISTTMGYRP</sequence>
<name>A0ABU4RSZ9_9GAMM</name>
<proteinExistence type="predicted"/>
<dbReference type="InterPro" id="IPR048020">
    <property type="entry name" value="Transpos_IS3"/>
</dbReference>
<dbReference type="Proteomes" id="UP001273505">
    <property type="component" value="Unassembled WGS sequence"/>
</dbReference>
<evidence type="ECO:0000313" key="3">
    <source>
        <dbReference type="Proteomes" id="UP001273505"/>
    </source>
</evidence>
<keyword evidence="3" id="KW-1185">Reference proteome</keyword>
<organism evidence="2 3">
    <name type="scientific">Gilvimarinus gilvus</name>
    <dbReference type="NCBI Taxonomy" id="3058038"/>
    <lineage>
        <taxon>Bacteria</taxon>
        <taxon>Pseudomonadati</taxon>
        <taxon>Pseudomonadota</taxon>
        <taxon>Gammaproteobacteria</taxon>
        <taxon>Cellvibrionales</taxon>
        <taxon>Cellvibrionaceae</taxon>
        <taxon>Gilvimarinus</taxon>
    </lineage>
</organism>
<dbReference type="PROSITE" id="PS50994">
    <property type="entry name" value="INTEGRASE"/>
    <property type="match status" value="1"/>
</dbReference>
<evidence type="ECO:0000259" key="1">
    <source>
        <dbReference type="PROSITE" id="PS50994"/>
    </source>
</evidence>
<dbReference type="SUPFAM" id="SSF53098">
    <property type="entry name" value="Ribonuclease H-like"/>
    <property type="match status" value="1"/>
</dbReference>
<dbReference type="InterPro" id="IPR050900">
    <property type="entry name" value="Transposase_IS3/IS150/IS904"/>
</dbReference>
<dbReference type="InterPro" id="IPR001584">
    <property type="entry name" value="Integrase_cat-core"/>
</dbReference>
<dbReference type="PANTHER" id="PTHR46889:SF4">
    <property type="entry name" value="TRANSPOSASE INSO FOR INSERTION SEQUENCE ELEMENT IS911B-RELATED"/>
    <property type="match status" value="1"/>
</dbReference>
<dbReference type="InterPro" id="IPR036397">
    <property type="entry name" value="RNaseH_sf"/>
</dbReference>
<dbReference type="InterPro" id="IPR012337">
    <property type="entry name" value="RNaseH-like_sf"/>
</dbReference>
<dbReference type="Pfam" id="PF00665">
    <property type="entry name" value="rve"/>
    <property type="match status" value="1"/>
</dbReference>
<reference evidence="2 3" key="1">
    <citation type="submission" date="2023-11" db="EMBL/GenBank/DDBJ databases">
        <title>Gilvimarinus fulvus sp. nov., isolated from the surface of Kelp.</title>
        <authorList>
            <person name="Sun Y.Y."/>
            <person name="Gong Y."/>
            <person name="Du Z.J."/>
        </authorList>
    </citation>
    <scope>NUCLEOTIDE SEQUENCE [LARGE SCALE GENOMIC DNA]</scope>
    <source>
        <strain evidence="2 3">SDUM040013</strain>
    </source>
</reference>
<dbReference type="EMBL" id="JAXAFO010000002">
    <property type="protein sequence ID" value="MDX6848015.1"/>
    <property type="molecule type" value="Genomic_DNA"/>
</dbReference>
<accession>A0ABU4RSZ9</accession>
<comment type="caution">
    <text evidence="2">The sequence shown here is derived from an EMBL/GenBank/DDBJ whole genome shotgun (WGS) entry which is preliminary data.</text>
</comment>
<dbReference type="PANTHER" id="PTHR46889">
    <property type="entry name" value="TRANSPOSASE INSF FOR INSERTION SEQUENCE IS3B-RELATED"/>
    <property type="match status" value="1"/>
</dbReference>
<protein>
    <submittedName>
        <fullName evidence="2">IS3 family transposase</fullName>
    </submittedName>
</protein>
<dbReference type="RefSeq" id="WP_302723303.1">
    <property type="nucleotide sequence ID" value="NZ_JAULRU010000583.1"/>
</dbReference>
<dbReference type="NCBIfam" id="NF033516">
    <property type="entry name" value="transpos_IS3"/>
    <property type="match status" value="1"/>
</dbReference>
<gene>
    <name evidence="2" type="ORF">SCD92_01505</name>
</gene>
<dbReference type="Gene3D" id="3.30.420.10">
    <property type="entry name" value="Ribonuclease H-like superfamily/Ribonuclease H"/>
    <property type="match status" value="1"/>
</dbReference>